<keyword evidence="5" id="KW-0175">Coiled coil</keyword>
<evidence type="ECO:0000313" key="7">
    <source>
        <dbReference type="EMBL" id="NIA68213.1"/>
    </source>
</evidence>
<dbReference type="EMBL" id="JAAQPH010000004">
    <property type="protein sequence ID" value="NIA68213.1"/>
    <property type="molecule type" value="Genomic_DNA"/>
</dbReference>
<dbReference type="SUPFAM" id="SSF46785">
    <property type="entry name" value="Winged helix' DNA-binding domain"/>
    <property type="match status" value="1"/>
</dbReference>
<dbReference type="InterPro" id="IPR036390">
    <property type="entry name" value="WH_DNA-bd_sf"/>
</dbReference>
<name>A0A967C2B7_9PROT</name>
<dbReference type="InterPro" id="IPR036388">
    <property type="entry name" value="WH-like_DNA-bd_sf"/>
</dbReference>
<gene>
    <name evidence="7" type="ORF">HBA54_06375</name>
</gene>
<evidence type="ECO:0000259" key="6">
    <source>
        <dbReference type="PROSITE" id="PS50931"/>
    </source>
</evidence>
<protein>
    <submittedName>
        <fullName evidence="7">LysR family transcriptional regulator</fullName>
    </submittedName>
</protein>
<evidence type="ECO:0000313" key="8">
    <source>
        <dbReference type="Proteomes" id="UP000761264"/>
    </source>
</evidence>
<dbReference type="GO" id="GO:0003700">
    <property type="term" value="F:DNA-binding transcription factor activity"/>
    <property type="evidence" value="ECO:0007669"/>
    <property type="project" value="InterPro"/>
</dbReference>
<dbReference type="Pfam" id="PF00126">
    <property type="entry name" value="HTH_1"/>
    <property type="match status" value="1"/>
</dbReference>
<keyword evidence="2" id="KW-0805">Transcription regulation</keyword>
<organism evidence="7 8">
    <name type="scientific">Pelagibius litoralis</name>
    <dbReference type="NCBI Taxonomy" id="374515"/>
    <lineage>
        <taxon>Bacteria</taxon>
        <taxon>Pseudomonadati</taxon>
        <taxon>Pseudomonadota</taxon>
        <taxon>Alphaproteobacteria</taxon>
        <taxon>Rhodospirillales</taxon>
        <taxon>Rhodovibrionaceae</taxon>
        <taxon>Pelagibius</taxon>
    </lineage>
</organism>
<dbReference type="Proteomes" id="UP000761264">
    <property type="component" value="Unassembled WGS sequence"/>
</dbReference>
<evidence type="ECO:0000256" key="2">
    <source>
        <dbReference type="ARBA" id="ARBA00023015"/>
    </source>
</evidence>
<dbReference type="RefSeq" id="WP_167222575.1">
    <property type="nucleotide sequence ID" value="NZ_JAAQPH010000004.1"/>
</dbReference>
<dbReference type="AlphaFoldDB" id="A0A967C2B7"/>
<evidence type="ECO:0000256" key="1">
    <source>
        <dbReference type="ARBA" id="ARBA00009437"/>
    </source>
</evidence>
<sequence length="299" mass="32912">MNANKDLSGDLHTLLAIAREGSLAGAARRLRVNHSTVFRRLGAIEARLATRLFERQGGSYVTTAAGEDLLRTAERVEAEMEALERRLSGRDLRLTGSLRLTAPDDIAEVLLMPLLVLFRQSYPEITVELVIDNRMLSLTKREADIALRPTREPPESLSGRRIATLASTVYCGGDSEIPAPGELAGRRWVAWDEGAGPPGMTAWLTRTVDRHAVGYRSNSLLNQASAVRADLGLAVLPCFLGDADPGLRRVMDPPEDLDTGLWLLTHPDLRRSARIRALVDLLYSHLRTLEPRLNGASNR</sequence>
<dbReference type="GO" id="GO:0043565">
    <property type="term" value="F:sequence-specific DNA binding"/>
    <property type="evidence" value="ECO:0007669"/>
    <property type="project" value="TreeGrafter"/>
</dbReference>
<keyword evidence="3" id="KW-0238">DNA-binding</keyword>
<dbReference type="SUPFAM" id="SSF53850">
    <property type="entry name" value="Periplasmic binding protein-like II"/>
    <property type="match status" value="1"/>
</dbReference>
<evidence type="ECO:0000256" key="3">
    <source>
        <dbReference type="ARBA" id="ARBA00023125"/>
    </source>
</evidence>
<evidence type="ECO:0000256" key="4">
    <source>
        <dbReference type="ARBA" id="ARBA00023163"/>
    </source>
</evidence>
<comment type="similarity">
    <text evidence="1">Belongs to the LysR transcriptional regulatory family.</text>
</comment>
<feature type="coiled-coil region" evidence="5">
    <location>
        <begin position="66"/>
        <end position="93"/>
    </location>
</feature>
<proteinExistence type="inferred from homology"/>
<dbReference type="Pfam" id="PF03466">
    <property type="entry name" value="LysR_substrate"/>
    <property type="match status" value="1"/>
</dbReference>
<dbReference type="InterPro" id="IPR005119">
    <property type="entry name" value="LysR_subst-bd"/>
</dbReference>
<dbReference type="PANTHER" id="PTHR30537:SF3">
    <property type="entry name" value="TRANSCRIPTIONAL REGULATORY PROTEIN"/>
    <property type="match status" value="1"/>
</dbReference>
<dbReference type="Gene3D" id="3.40.190.290">
    <property type="match status" value="1"/>
</dbReference>
<accession>A0A967C2B7</accession>
<dbReference type="InterPro" id="IPR058163">
    <property type="entry name" value="LysR-type_TF_proteobact-type"/>
</dbReference>
<keyword evidence="8" id="KW-1185">Reference proteome</keyword>
<evidence type="ECO:0000256" key="5">
    <source>
        <dbReference type="SAM" id="Coils"/>
    </source>
</evidence>
<dbReference type="InterPro" id="IPR000847">
    <property type="entry name" value="LysR_HTH_N"/>
</dbReference>
<dbReference type="GO" id="GO:0006351">
    <property type="term" value="P:DNA-templated transcription"/>
    <property type="evidence" value="ECO:0007669"/>
    <property type="project" value="TreeGrafter"/>
</dbReference>
<reference evidence="7" key="1">
    <citation type="submission" date="2020-03" db="EMBL/GenBank/DDBJ databases">
        <title>Genome of Pelagibius litoralis DSM 21314T.</title>
        <authorList>
            <person name="Wang G."/>
        </authorList>
    </citation>
    <scope>NUCLEOTIDE SEQUENCE</scope>
    <source>
        <strain evidence="7">DSM 21314</strain>
    </source>
</reference>
<dbReference type="Gene3D" id="1.10.10.10">
    <property type="entry name" value="Winged helix-like DNA-binding domain superfamily/Winged helix DNA-binding domain"/>
    <property type="match status" value="1"/>
</dbReference>
<comment type="caution">
    <text evidence="7">The sequence shown here is derived from an EMBL/GenBank/DDBJ whole genome shotgun (WGS) entry which is preliminary data.</text>
</comment>
<feature type="domain" description="HTH lysR-type" evidence="6">
    <location>
        <begin position="1"/>
        <end position="63"/>
    </location>
</feature>
<keyword evidence="4" id="KW-0804">Transcription</keyword>
<dbReference type="PANTHER" id="PTHR30537">
    <property type="entry name" value="HTH-TYPE TRANSCRIPTIONAL REGULATOR"/>
    <property type="match status" value="1"/>
</dbReference>
<dbReference type="PROSITE" id="PS50931">
    <property type="entry name" value="HTH_LYSR"/>
    <property type="match status" value="1"/>
</dbReference>